<dbReference type="Gene3D" id="3.90.550.10">
    <property type="entry name" value="Spore Coat Polysaccharide Biosynthesis Protein SpsA, Chain A"/>
    <property type="match status" value="1"/>
</dbReference>
<feature type="domain" description="Glycosyltransferase 2-like" evidence="6">
    <location>
        <begin position="22"/>
        <end position="112"/>
    </location>
</feature>
<gene>
    <name evidence="7" type="ORF">JCM17846_05040</name>
</gene>
<evidence type="ECO:0000256" key="4">
    <source>
        <dbReference type="ARBA" id="ARBA00022679"/>
    </source>
</evidence>
<dbReference type="InterPro" id="IPR029044">
    <property type="entry name" value="Nucleotide-diphossugar_trans"/>
</dbReference>
<comment type="subcellular location">
    <subcellularLocation>
        <location evidence="1">Cell membrane</location>
    </subcellularLocation>
</comment>
<accession>A0A5A7N3G7</accession>
<dbReference type="InterPro" id="IPR001173">
    <property type="entry name" value="Glyco_trans_2-like"/>
</dbReference>
<evidence type="ECO:0000313" key="8">
    <source>
        <dbReference type="Proteomes" id="UP000324996"/>
    </source>
</evidence>
<dbReference type="GO" id="GO:0016757">
    <property type="term" value="F:glycosyltransferase activity"/>
    <property type="evidence" value="ECO:0007669"/>
    <property type="project" value="UniProtKB-KW"/>
</dbReference>
<keyword evidence="4 7" id="KW-0808">Transferase</keyword>
<proteinExistence type="predicted"/>
<name>A0A5A7N3G7_9PROT</name>
<protein>
    <submittedName>
        <fullName evidence="7">Glycosyl transferase</fullName>
    </submittedName>
</protein>
<evidence type="ECO:0000256" key="2">
    <source>
        <dbReference type="ARBA" id="ARBA00022475"/>
    </source>
</evidence>
<comment type="caution">
    <text evidence="7">The sequence shown here is derived from an EMBL/GenBank/DDBJ whole genome shotgun (WGS) entry which is preliminary data.</text>
</comment>
<evidence type="ECO:0000256" key="5">
    <source>
        <dbReference type="ARBA" id="ARBA00023136"/>
    </source>
</evidence>
<keyword evidence="8" id="KW-1185">Reference proteome</keyword>
<evidence type="ECO:0000259" key="6">
    <source>
        <dbReference type="Pfam" id="PF00535"/>
    </source>
</evidence>
<keyword evidence="3" id="KW-0328">Glycosyltransferase</keyword>
<sequence>MDDISVIIPVRPNEPALPALLAQLEGRPGLCEILVMEEGSRARSLNAGARRAKGAFLWFLHADSRLESDSIEKLRAAFHRQPDALHYFDLVFDDAAGFWVKLNQWGAFWRSRLLSVPFGDQGLACSARIFARCGPYDEACAYGEDHLFVWQARRAGVRLHAIAAPLLTSARTYRDKGWLRLTLLYQFRWIKQAAPEAWALLWSRRS</sequence>
<keyword evidence="2" id="KW-1003">Cell membrane</keyword>
<reference evidence="7 8" key="1">
    <citation type="submission" date="2019-09" db="EMBL/GenBank/DDBJ databases">
        <title>NBRP : Genome information of microbial organism related human and environment.</title>
        <authorList>
            <person name="Hattori M."/>
            <person name="Oshima K."/>
            <person name="Inaba H."/>
            <person name="Suda W."/>
            <person name="Sakamoto M."/>
            <person name="Iino T."/>
            <person name="Kitahara M."/>
            <person name="Oshida Y."/>
            <person name="Iida T."/>
            <person name="Kudo T."/>
            <person name="Itoh T."/>
            <person name="Ohkuma M."/>
        </authorList>
    </citation>
    <scope>NUCLEOTIDE SEQUENCE [LARGE SCALE GENOMIC DNA]</scope>
    <source>
        <strain evidence="7 8">Q-1</strain>
    </source>
</reference>
<dbReference type="AlphaFoldDB" id="A0A5A7N3G7"/>
<evidence type="ECO:0000256" key="1">
    <source>
        <dbReference type="ARBA" id="ARBA00004236"/>
    </source>
</evidence>
<dbReference type="GO" id="GO:0005886">
    <property type="term" value="C:plasma membrane"/>
    <property type="evidence" value="ECO:0007669"/>
    <property type="project" value="UniProtKB-SubCell"/>
</dbReference>
<dbReference type="PANTHER" id="PTHR43646:SF2">
    <property type="entry name" value="GLYCOSYLTRANSFERASE 2-LIKE DOMAIN-CONTAINING PROTEIN"/>
    <property type="match status" value="1"/>
</dbReference>
<evidence type="ECO:0000313" key="7">
    <source>
        <dbReference type="EMBL" id="GER02822.1"/>
    </source>
</evidence>
<dbReference type="SUPFAM" id="SSF53448">
    <property type="entry name" value="Nucleotide-diphospho-sugar transferases"/>
    <property type="match status" value="1"/>
</dbReference>
<organism evidence="7 8">
    <name type="scientific">Iodidimonas nitroreducens</name>
    <dbReference type="NCBI Taxonomy" id="1236968"/>
    <lineage>
        <taxon>Bacteria</taxon>
        <taxon>Pseudomonadati</taxon>
        <taxon>Pseudomonadota</taxon>
        <taxon>Alphaproteobacteria</taxon>
        <taxon>Iodidimonadales</taxon>
        <taxon>Iodidimonadaceae</taxon>
        <taxon>Iodidimonas</taxon>
    </lineage>
</organism>
<dbReference type="RefSeq" id="WP_052371178.1">
    <property type="nucleotide sequence ID" value="NZ_BKCN01000002.1"/>
</dbReference>
<dbReference type="EMBL" id="BKCN01000002">
    <property type="protein sequence ID" value="GER02822.1"/>
    <property type="molecule type" value="Genomic_DNA"/>
</dbReference>
<dbReference type="PANTHER" id="PTHR43646">
    <property type="entry name" value="GLYCOSYLTRANSFERASE"/>
    <property type="match status" value="1"/>
</dbReference>
<dbReference type="Proteomes" id="UP000324996">
    <property type="component" value="Unassembled WGS sequence"/>
</dbReference>
<dbReference type="Pfam" id="PF00535">
    <property type="entry name" value="Glycos_transf_2"/>
    <property type="match status" value="1"/>
</dbReference>
<evidence type="ECO:0000256" key="3">
    <source>
        <dbReference type="ARBA" id="ARBA00022676"/>
    </source>
</evidence>
<keyword evidence="5" id="KW-0472">Membrane</keyword>